<gene>
    <name evidence="2" type="ORF">N7539_004298</name>
</gene>
<accession>A0A9W9XE72</accession>
<reference evidence="2" key="2">
    <citation type="journal article" date="2023" name="IMA Fungus">
        <title>Comparative genomic study of the Penicillium genus elucidates a diverse pangenome and 15 lateral gene transfer events.</title>
        <authorList>
            <person name="Petersen C."/>
            <person name="Sorensen T."/>
            <person name="Nielsen M.R."/>
            <person name="Sondergaard T.E."/>
            <person name="Sorensen J.L."/>
            <person name="Fitzpatrick D.A."/>
            <person name="Frisvad J.C."/>
            <person name="Nielsen K.L."/>
        </authorList>
    </citation>
    <scope>NUCLEOTIDE SEQUENCE</scope>
    <source>
        <strain evidence="2">IBT 30728</strain>
    </source>
</reference>
<dbReference type="EMBL" id="JAPWDQ010000004">
    <property type="protein sequence ID" value="KAJ5489408.1"/>
    <property type="molecule type" value="Genomic_DNA"/>
</dbReference>
<reference evidence="2" key="1">
    <citation type="submission" date="2022-12" db="EMBL/GenBank/DDBJ databases">
        <authorList>
            <person name="Petersen C."/>
        </authorList>
    </citation>
    <scope>NUCLEOTIDE SEQUENCE</scope>
    <source>
        <strain evidence="2">IBT 30728</strain>
    </source>
</reference>
<keyword evidence="1" id="KW-0472">Membrane</keyword>
<keyword evidence="3" id="KW-1185">Reference proteome</keyword>
<proteinExistence type="predicted"/>
<evidence type="ECO:0000256" key="1">
    <source>
        <dbReference type="SAM" id="Phobius"/>
    </source>
</evidence>
<sequence>MLAFIDGLNEAHMANPFLEATNTIGSLVGMVPLHTAQIVGTSLSVVAGLGTAGVAIVRTKKYMTWANEVIFKPKGLLAQLCKTEKMLGQIGMEGTERCLCADAVPDSDG</sequence>
<dbReference type="PANTHER" id="PTHR38887">
    <property type="entry name" value="CHROMOSOME 21, WHOLE GENOME SHOTGUN SEQUENCE"/>
    <property type="match status" value="1"/>
</dbReference>
<comment type="caution">
    <text evidence="2">The sequence shown here is derived from an EMBL/GenBank/DDBJ whole genome shotgun (WGS) entry which is preliminary data.</text>
</comment>
<name>A0A9W9XE72_9EURO</name>
<dbReference type="PANTHER" id="PTHR38887:SF1">
    <property type="entry name" value="RAS MODIFICATION PROTEIN ERF4"/>
    <property type="match status" value="1"/>
</dbReference>
<protein>
    <submittedName>
        <fullName evidence="2">Uncharacterized protein</fullName>
    </submittedName>
</protein>
<dbReference type="RefSeq" id="XP_056791441.1">
    <property type="nucleotide sequence ID" value="XM_056933900.1"/>
</dbReference>
<evidence type="ECO:0000313" key="2">
    <source>
        <dbReference type="EMBL" id="KAJ5489408.1"/>
    </source>
</evidence>
<keyword evidence="1" id="KW-1133">Transmembrane helix</keyword>
<evidence type="ECO:0000313" key="3">
    <source>
        <dbReference type="Proteomes" id="UP001148312"/>
    </source>
</evidence>
<dbReference type="InterPro" id="IPR053221">
    <property type="entry name" value="Burnettramic_acid_biosynth"/>
</dbReference>
<keyword evidence="1" id="KW-0812">Transmembrane</keyword>
<organism evidence="2 3">
    <name type="scientific">Penicillium diatomitis</name>
    <dbReference type="NCBI Taxonomy" id="2819901"/>
    <lineage>
        <taxon>Eukaryota</taxon>
        <taxon>Fungi</taxon>
        <taxon>Dikarya</taxon>
        <taxon>Ascomycota</taxon>
        <taxon>Pezizomycotina</taxon>
        <taxon>Eurotiomycetes</taxon>
        <taxon>Eurotiomycetidae</taxon>
        <taxon>Eurotiales</taxon>
        <taxon>Aspergillaceae</taxon>
        <taxon>Penicillium</taxon>
    </lineage>
</organism>
<feature type="transmembrane region" description="Helical" evidence="1">
    <location>
        <begin position="36"/>
        <end position="57"/>
    </location>
</feature>
<dbReference type="AlphaFoldDB" id="A0A9W9XE72"/>
<dbReference type="Proteomes" id="UP001148312">
    <property type="component" value="Unassembled WGS sequence"/>
</dbReference>
<dbReference type="GeneID" id="81624149"/>